<dbReference type="PANTHER" id="PTHR34142:SF1">
    <property type="entry name" value="GLYCOSIDE HYDROLASE FAMILY 5 DOMAIN-CONTAINING PROTEIN"/>
    <property type="match status" value="1"/>
</dbReference>
<sequence length="399" mass="42414">MLAKLACILALTAGASAVLQYSGVNESGYEWGTALPGTYAKDYIDPSTSTISYWRSAGANTFRYAFAWERAQPTLGGNLDSTYIGRISTWVQSATSAGAYTIIDPHNYARYNGQLIGSGSVSQSQYADLWTKLANQFKSNPNVIFGLMNEPHDIDVTTWFNAAQAAINAIRATGATNLILVPGVHWTGAHNWLEDNNAATALKISDPKNNYAFEVHQYFDSDFSGTHAQCTYSTEQLDAFTNWLKSNNKKGFLGEWAVTTDSSCSKVLSALPGYLSSHSDVYIGHTFWAAGPWWGSSALFPVEPTNGQDTALGKALKNSGVFGSSSSGGSGSGQTTTRPQTTTTRASSSTRAQTTTAASSGGSCAPKYGQCGGQGWAGATCCASGSTCKVSNQWYSQCL</sequence>
<dbReference type="GO" id="GO:0008810">
    <property type="term" value="F:cellulase activity"/>
    <property type="evidence" value="ECO:0007669"/>
    <property type="project" value="UniProtKB-EC"/>
</dbReference>
<organism evidence="11">
    <name type="scientific">Rhizophlyctis rosea</name>
    <dbReference type="NCBI Taxonomy" id="64517"/>
    <lineage>
        <taxon>Eukaryota</taxon>
        <taxon>Fungi</taxon>
        <taxon>Fungi incertae sedis</taxon>
        <taxon>Chytridiomycota</taxon>
        <taxon>Chytridiomycota incertae sedis</taxon>
        <taxon>Chytridiomycetes</taxon>
        <taxon>Rhizophlyctidales</taxon>
        <taxon>Rhizophlyctidaceae</taxon>
        <taxon>Rhizophlyctis</taxon>
    </lineage>
</organism>
<evidence type="ECO:0000256" key="6">
    <source>
        <dbReference type="ARBA" id="ARBA00023295"/>
    </source>
</evidence>
<dbReference type="GO" id="GO:0005576">
    <property type="term" value="C:extracellular region"/>
    <property type="evidence" value="ECO:0007669"/>
    <property type="project" value="InterPro"/>
</dbReference>
<evidence type="ECO:0000313" key="11">
    <source>
        <dbReference type="EMBL" id="AWM99287.1"/>
    </source>
</evidence>
<evidence type="ECO:0000256" key="1">
    <source>
        <dbReference type="ARBA" id="ARBA00000966"/>
    </source>
</evidence>
<dbReference type="InterPro" id="IPR017853">
    <property type="entry name" value="GH"/>
</dbReference>
<dbReference type="SUPFAM" id="SSF57180">
    <property type="entry name" value="Cellulose-binding domain"/>
    <property type="match status" value="1"/>
</dbReference>
<dbReference type="PROSITE" id="PS51164">
    <property type="entry name" value="CBM1_2"/>
    <property type="match status" value="1"/>
</dbReference>
<dbReference type="PROSITE" id="PS00659">
    <property type="entry name" value="GLYCOSYL_HYDROL_F5"/>
    <property type="match status" value="1"/>
</dbReference>
<dbReference type="InterPro" id="IPR000254">
    <property type="entry name" value="CBD"/>
</dbReference>
<evidence type="ECO:0000256" key="5">
    <source>
        <dbReference type="ARBA" id="ARBA00022801"/>
    </source>
</evidence>
<keyword evidence="6 7" id="KW-0326">Glycosidase</keyword>
<evidence type="ECO:0000256" key="4">
    <source>
        <dbReference type="ARBA" id="ARBA00022729"/>
    </source>
</evidence>
<evidence type="ECO:0000256" key="7">
    <source>
        <dbReference type="RuleBase" id="RU361153"/>
    </source>
</evidence>
<dbReference type="AlphaFoldDB" id="A0A2U8U9R5"/>
<protein>
    <recommendedName>
        <fullName evidence="3">cellulase</fullName>
        <ecNumber evidence="3">3.2.1.4</ecNumber>
    </recommendedName>
</protein>
<evidence type="ECO:0000256" key="2">
    <source>
        <dbReference type="ARBA" id="ARBA00005641"/>
    </source>
</evidence>
<dbReference type="PROSITE" id="PS00562">
    <property type="entry name" value="CBM1_1"/>
    <property type="match status" value="1"/>
</dbReference>
<dbReference type="InterPro" id="IPR018087">
    <property type="entry name" value="Glyco_hydro_5_CS"/>
</dbReference>
<dbReference type="InterPro" id="IPR035971">
    <property type="entry name" value="CBD_sf"/>
</dbReference>
<dbReference type="InterPro" id="IPR001547">
    <property type="entry name" value="Glyco_hydro_5"/>
</dbReference>
<feature type="compositionally biased region" description="Low complexity" evidence="8">
    <location>
        <begin position="333"/>
        <end position="363"/>
    </location>
</feature>
<proteinExistence type="inferred from homology"/>
<comment type="catalytic activity">
    <reaction evidence="1">
        <text>Endohydrolysis of (1-&gt;4)-beta-D-glucosidic linkages in cellulose, lichenin and cereal beta-D-glucans.</text>
        <dbReference type="EC" id="3.2.1.4"/>
    </reaction>
</comment>
<dbReference type="GO" id="GO:0030248">
    <property type="term" value="F:cellulose binding"/>
    <property type="evidence" value="ECO:0007669"/>
    <property type="project" value="InterPro"/>
</dbReference>
<evidence type="ECO:0000259" key="10">
    <source>
        <dbReference type="PROSITE" id="PS51164"/>
    </source>
</evidence>
<dbReference type="EMBL" id="MF432153">
    <property type="protein sequence ID" value="AWM99287.1"/>
    <property type="molecule type" value="Genomic_DNA"/>
</dbReference>
<feature type="chain" id="PRO_5016047146" description="cellulase" evidence="9">
    <location>
        <begin position="18"/>
        <end position="399"/>
    </location>
</feature>
<dbReference type="SUPFAM" id="SSF51445">
    <property type="entry name" value="(Trans)glycosidases"/>
    <property type="match status" value="1"/>
</dbReference>
<dbReference type="EC" id="3.2.1.4" evidence="3"/>
<name>A0A2U8U9R5_9FUNG</name>
<reference evidence="11" key="1">
    <citation type="submission" date="2017-07" db="EMBL/GenBank/DDBJ databases">
        <title>Origin of fungal plant biomass degrading enzymes: Comparative enzyme profile studies of zoosporic, early lineage fungi.</title>
        <authorList>
            <person name="Lange L."/>
            <person name="Pilgaard B."/>
            <person name="Herbst F.-A."/>
            <person name="Barret K."/>
            <person name="Busk P.K."/>
            <person name="Pedersen A.G."/>
        </authorList>
    </citation>
    <scope>NUCLEOTIDE SEQUENCE</scope>
</reference>
<evidence type="ECO:0000256" key="3">
    <source>
        <dbReference type="ARBA" id="ARBA00012601"/>
    </source>
</evidence>
<dbReference type="Pfam" id="PF00734">
    <property type="entry name" value="CBM_1"/>
    <property type="match status" value="1"/>
</dbReference>
<gene>
    <name evidence="11" type="primary">GH5C</name>
</gene>
<keyword evidence="4 9" id="KW-0732">Signal</keyword>
<dbReference type="PANTHER" id="PTHR34142">
    <property type="entry name" value="ENDO-BETA-1,4-GLUCANASE A"/>
    <property type="match status" value="1"/>
</dbReference>
<comment type="similarity">
    <text evidence="2 7">Belongs to the glycosyl hydrolase 5 (cellulase A) family.</text>
</comment>
<evidence type="ECO:0000256" key="9">
    <source>
        <dbReference type="SAM" id="SignalP"/>
    </source>
</evidence>
<evidence type="ECO:0000256" key="8">
    <source>
        <dbReference type="SAM" id="MobiDB-lite"/>
    </source>
</evidence>
<feature type="domain" description="CBM1" evidence="10">
    <location>
        <begin position="363"/>
        <end position="399"/>
    </location>
</feature>
<dbReference type="Gene3D" id="3.20.20.80">
    <property type="entry name" value="Glycosidases"/>
    <property type="match status" value="1"/>
</dbReference>
<dbReference type="Pfam" id="PF00150">
    <property type="entry name" value="Cellulase"/>
    <property type="match status" value="1"/>
</dbReference>
<dbReference type="SMART" id="SM00236">
    <property type="entry name" value="fCBD"/>
    <property type="match status" value="1"/>
</dbReference>
<keyword evidence="5 7" id="KW-0378">Hydrolase</keyword>
<accession>A0A2U8U9R5</accession>
<feature type="signal peptide" evidence="9">
    <location>
        <begin position="1"/>
        <end position="17"/>
    </location>
</feature>
<feature type="region of interest" description="Disordered" evidence="8">
    <location>
        <begin position="323"/>
        <end position="364"/>
    </location>
</feature>
<dbReference type="GO" id="GO:0009251">
    <property type="term" value="P:glucan catabolic process"/>
    <property type="evidence" value="ECO:0007669"/>
    <property type="project" value="TreeGrafter"/>
</dbReference>